<dbReference type="InterPro" id="IPR006143">
    <property type="entry name" value="RND_pump_MFP"/>
</dbReference>
<comment type="similarity">
    <text evidence="2">Belongs to the membrane fusion protein (MFP) (TC 8.A.1) family.</text>
</comment>
<feature type="coiled-coil region" evidence="5">
    <location>
        <begin position="154"/>
        <end position="188"/>
    </location>
</feature>
<evidence type="ECO:0000259" key="8">
    <source>
        <dbReference type="Pfam" id="PF25917"/>
    </source>
</evidence>
<dbReference type="GO" id="GO:0030313">
    <property type="term" value="C:cell envelope"/>
    <property type="evidence" value="ECO:0007669"/>
    <property type="project" value="UniProtKB-SubCell"/>
</dbReference>
<dbReference type="InterPro" id="IPR058624">
    <property type="entry name" value="MdtA-like_HH"/>
</dbReference>
<feature type="domain" description="Multidrug resistance protein MdtA-like alpha-helical hairpin" evidence="7">
    <location>
        <begin position="117"/>
        <end position="192"/>
    </location>
</feature>
<dbReference type="InterPro" id="IPR030190">
    <property type="entry name" value="MacA_alpha-hairpin_sf"/>
</dbReference>
<dbReference type="GO" id="GO:1990195">
    <property type="term" value="C:macrolide transmembrane transporter complex"/>
    <property type="evidence" value="ECO:0007669"/>
    <property type="project" value="InterPro"/>
</dbReference>
<feature type="domain" description="Multidrug resistance protein MdtA-like C-terminal permuted SH3" evidence="9">
    <location>
        <begin position="327"/>
        <end position="386"/>
    </location>
</feature>
<keyword evidence="4 5" id="KW-0175">Coiled coil</keyword>
<dbReference type="InterPro" id="IPR058625">
    <property type="entry name" value="MdtA-like_BSH"/>
</dbReference>
<protein>
    <submittedName>
        <fullName evidence="10">Efflux RND transporter periplasmic adaptor subunit</fullName>
    </submittedName>
</protein>
<feature type="domain" description="Multidrug resistance protein MdtA-like barrel-sandwich hybrid" evidence="8">
    <location>
        <begin position="69"/>
        <end position="223"/>
    </location>
</feature>
<evidence type="ECO:0000259" key="9">
    <source>
        <dbReference type="Pfam" id="PF25967"/>
    </source>
</evidence>
<evidence type="ECO:0000256" key="2">
    <source>
        <dbReference type="ARBA" id="ARBA00009477"/>
    </source>
</evidence>
<reference evidence="10 11" key="1">
    <citation type="journal article" date="2018" name="Mol. Plant Microbe Interact.">
        <title>Taxonomically Different Co-Microsymbionts of a Relict Legume, Oxytropis popoviana, Have Complementary Sets of Symbiotic Genes and Together Increase the Efficiency of Plant Nodulation.</title>
        <authorList>
            <person name="Safronova V."/>
            <person name="Belimov A."/>
            <person name="Sazanova A."/>
            <person name="Chirak E."/>
            <person name="Verkhozina A."/>
            <person name="Kuznetsova I."/>
            <person name="Andronov E."/>
            <person name="Puhalsky J."/>
            <person name="Tikhonovich I."/>
        </authorList>
    </citation>
    <scope>NUCLEOTIDE SEQUENCE [LARGE SCALE GENOMIC DNA]</scope>
    <source>
        <strain evidence="10 11">Opo-235</strain>
    </source>
</reference>
<dbReference type="Gene3D" id="6.10.140.1990">
    <property type="match status" value="1"/>
</dbReference>
<evidence type="ECO:0000256" key="6">
    <source>
        <dbReference type="SAM" id="Phobius"/>
    </source>
</evidence>
<gene>
    <name evidence="10" type="ORF">DNR46_27795</name>
</gene>
<organism evidence="10 11">
    <name type="scientific">Mesorhizobium japonicum</name>
    <dbReference type="NCBI Taxonomy" id="2066070"/>
    <lineage>
        <taxon>Bacteria</taxon>
        <taxon>Pseudomonadati</taxon>
        <taxon>Pseudomonadota</taxon>
        <taxon>Alphaproteobacteria</taxon>
        <taxon>Hyphomicrobiales</taxon>
        <taxon>Phyllobacteriaceae</taxon>
        <taxon>Mesorhizobium</taxon>
    </lineage>
</organism>
<dbReference type="GO" id="GO:0015562">
    <property type="term" value="F:efflux transmembrane transporter activity"/>
    <property type="evidence" value="ECO:0007669"/>
    <property type="project" value="TreeGrafter"/>
</dbReference>
<evidence type="ECO:0000256" key="1">
    <source>
        <dbReference type="ARBA" id="ARBA00004196"/>
    </source>
</evidence>
<feature type="transmembrane region" description="Helical" evidence="6">
    <location>
        <begin position="12"/>
        <end position="31"/>
    </location>
</feature>
<dbReference type="GO" id="GO:1990961">
    <property type="term" value="P:xenobiotic detoxification by transmembrane export across the plasma membrane"/>
    <property type="evidence" value="ECO:0007669"/>
    <property type="project" value="InterPro"/>
</dbReference>
<keyword evidence="6" id="KW-0472">Membrane</keyword>
<dbReference type="Proteomes" id="UP000275436">
    <property type="component" value="Unassembled WGS sequence"/>
</dbReference>
<dbReference type="EMBL" id="QKOD01000010">
    <property type="protein sequence ID" value="RNJ42575.1"/>
    <property type="molecule type" value="Genomic_DNA"/>
</dbReference>
<dbReference type="RefSeq" id="WP_123169582.1">
    <property type="nucleotide sequence ID" value="NZ_QKOD01000010.1"/>
</dbReference>
<evidence type="ECO:0000256" key="5">
    <source>
        <dbReference type="SAM" id="Coils"/>
    </source>
</evidence>
<keyword evidence="6" id="KW-0812">Transmembrane</keyword>
<name>A0A3M9X3X0_9HYPH</name>
<proteinExistence type="inferred from homology"/>
<dbReference type="GO" id="GO:1990281">
    <property type="term" value="C:efflux pump complex"/>
    <property type="evidence" value="ECO:0007669"/>
    <property type="project" value="TreeGrafter"/>
</dbReference>
<dbReference type="Gene3D" id="2.40.420.20">
    <property type="match status" value="1"/>
</dbReference>
<dbReference type="Gene3D" id="2.40.50.100">
    <property type="match status" value="1"/>
</dbReference>
<dbReference type="Pfam" id="PF25967">
    <property type="entry name" value="RND-MFP_C"/>
    <property type="match status" value="1"/>
</dbReference>
<dbReference type="PANTHER" id="PTHR30469">
    <property type="entry name" value="MULTIDRUG RESISTANCE PROTEIN MDTA"/>
    <property type="match status" value="1"/>
</dbReference>
<evidence type="ECO:0000256" key="4">
    <source>
        <dbReference type="ARBA" id="ARBA00023054"/>
    </source>
</evidence>
<comment type="subcellular location">
    <subcellularLocation>
        <location evidence="1">Cell envelope</location>
    </subcellularLocation>
</comment>
<dbReference type="Gene3D" id="2.40.30.170">
    <property type="match status" value="1"/>
</dbReference>
<dbReference type="InterPro" id="IPR058627">
    <property type="entry name" value="MdtA-like_C"/>
</dbReference>
<dbReference type="AlphaFoldDB" id="A0A3M9X3X0"/>
<accession>A0A3M9X3X0</accession>
<comment type="caution">
    <text evidence="10">The sequence shown here is derived from an EMBL/GenBank/DDBJ whole genome shotgun (WGS) entry which is preliminary data.</text>
</comment>
<keyword evidence="3" id="KW-0813">Transport</keyword>
<evidence type="ECO:0000259" key="7">
    <source>
        <dbReference type="Pfam" id="PF25876"/>
    </source>
</evidence>
<evidence type="ECO:0000313" key="10">
    <source>
        <dbReference type="EMBL" id="RNJ42575.1"/>
    </source>
</evidence>
<evidence type="ECO:0000313" key="11">
    <source>
        <dbReference type="Proteomes" id="UP000275436"/>
    </source>
</evidence>
<keyword evidence="6" id="KW-1133">Transmembrane helix</keyword>
<dbReference type="SUPFAM" id="SSF111369">
    <property type="entry name" value="HlyD-like secretion proteins"/>
    <property type="match status" value="1"/>
</dbReference>
<dbReference type="NCBIfam" id="TIGR01730">
    <property type="entry name" value="RND_mfp"/>
    <property type="match status" value="1"/>
</dbReference>
<sequence length="394" mass="43509">MRMMESNVKNKWTYVLMAVAALTLYATYLSFLSAESAESARPDEMTAIVTRGSVEEVVLALGTLEPASMVRIGAQVSGQIKAIHVRVGQTVMPGDLLAEIDAIPQQNALRIAKAKVEDMNAQRGMKQVAIRFSESDLRRQRSLSEHNAVSKKTFEEAETKYQTLLAEQVSLEAKIRQSEVDVETAQANLAYTRIISPMEGKIVAVPIEPGQTLNSAQTSPTVAVIANLEEMVVKIRISEVDVWRTRPGQSAWFTIFGDPQTRYQAPLEAVEYAPPSIADETAHDRSTETAKDSAVYYHGMLRVKNPEEKLRTKMTAQVRISIGRADDVLLVPWAALSLRQADGSYLVKVKGINGKVTERSVRTGYTDRIHAEVLEGLRQGETVMLDVYAPKSTS</sequence>
<evidence type="ECO:0000256" key="3">
    <source>
        <dbReference type="ARBA" id="ARBA00022448"/>
    </source>
</evidence>
<dbReference type="GO" id="GO:0019898">
    <property type="term" value="C:extrinsic component of membrane"/>
    <property type="evidence" value="ECO:0007669"/>
    <property type="project" value="InterPro"/>
</dbReference>
<dbReference type="PANTHER" id="PTHR30469:SF33">
    <property type="entry name" value="SLR1207 PROTEIN"/>
    <property type="match status" value="1"/>
</dbReference>
<dbReference type="Pfam" id="PF25917">
    <property type="entry name" value="BSH_RND"/>
    <property type="match status" value="1"/>
</dbReference>
<dbReference type="Pfam" id="PF25876">
    <property type="entry name" value="HH_MFP_RND"/>
    <property type="match status" value="1"/>
</dbReference>